<dbReference type="RefSeq" id="WP_003341647.1">
    <property type="nucleotide sequence ID" value="NZ_CP011075.1"/>
</dbReference>
<dbReference type="AlphaFoldDB" id="A0A0F7C1D5"/>
<dbReference type="EMBL" id="CP011075">
    <property type="protein sequence ID" value="AKF95507.1"/>
    <property type="molecule type" value="Genomic_DNA"/>
</dbReference>
<geneLocation type="plasmid" evidence="1">
    <name>unnamed1</name>
</geneLocation>
<gene>
    <name evidence="1" type="ORF">EX87_17990</name>
</gene>
<proteinExistence type="predicted"/>
<sequence length="59" mass="6839">MNQTDRSLVLPKQGWEQHDLYESWVGLSSPLRTLPPTATLSVRHSSLTDLWQTEMQRTD</sequence>
<keyword evidence="1" id="KW-0614">Plasmid</keyword>
<evidence type="ECO:0000313" key="1">
    <source>
        <dbReference type="EMBL" id="AKF95507.1"/>
    </source>
</evidence>
<reference evidence="1" key="1">
    <citation type="submission" date="2015-03" db="EMBL/GenBank/DDBJ databases">
        <title>MIGS Cultured Bacterial/Archaeal sample from Brevibacillus laterosporus.</title>
        <authorList>
            <person name="Zeng D."/>
            <person name="Zhu L."/>
            <person name="Dong G."/>
            <person name="Ye W."/>
            <person name="Ren D."/>
            <person name="Wu L."/>
            <person name="Xu J."/>
            <person name="Li G."/>
            <person name="Guo L."/>
        </authorList>
    </citation>
    <scope>NUCLEOTIDE SEQUENCE</scope>
    <source>
        <strain evidence="1">B9</strain>
        <plasmid evidence="1">unnamed1</plasmid>
    </source>
</reference>
<organism evidence="1">
    <name type="scientific">Brevibacillus laterosporus</name>
    <name type="common">Bacillus laterosporus</name>
    <dbReference type="NCBI Taxonomy" id="1465"/>
    <lineage>
        <taxon>Bacteria</taxon>
        <taxon>Bacillati</taxon>
        <taxon>Bacillota</taxon>
        <taxon>Bacilli</taxon>
        <taxon>Bacillales</taxon>
        <taxon>Paenibacillaceae</taxon>
        <taxon>Brevibacillus</taxon>
    </lineage>
</organism>
<accession>A0A0F7C1D5</accession>
<protein>
    <submittedName>
        <fullName evidence="1">Uncharacterized protein</fullName>
    </submittedName>
</protein>
<name>A0A0F7C1D5_BRELA</name>